<keyword evidence="3" id="KW-1185">Reference proteome</keyword>
<comment type="caution">
    <text evidence="2">The sequence shown here is derived from an EMBL/GenBank/DDBJ whole genome shotgun (WGS) entry which is preliminary data.</text>
</comment>
<organism evidence="2 3">
    <name type="scientific">Reticulomyxa filosa</name>
    <dbReference type="NCBI Taxonomy" id="46433"/>
    <lineage>
        <taxon>Eukaryota</taxon>
        <taxon>Sar</taxon>
        <taxon>Rhizaria</taxon>
        <taxon>Retaria</taxon>
        <taxon>Foraminifera</taxon>
        <taxon>Monothalamids</taxon>
        <taxon>Reticulomyxidae</taxon>
        <taxon>Reticulomyxa</taxon>
    </lineage>
</organism>
<feature type="domain" description="Caspase family p20" evidence="1">
    <location>
        <begin position="1"/>
        <end position="54"/>
    </location>
</feature>
<dbReference type="InterPro" id="IPR011600">
    <property type="entry name" value="Pept_C14_caspase"/>
</dbReference>
<dbReference type="PROSITE" id="PS50208">
    <property type="entry name" value="CASPASE_P20"/>
    <property type="match status" value="1"/>
</dbReference>
<evidence type="ECO:0000313" key="3">
    <source>
        <dbReference type="Proteomes" id="UP000023152"/>
    </source>
</evidence>
<dbReference type="GO" id="GO:0004197">
    <property type="term" value="F:cysteine-type endopeptidase activity"/>
    <property type="evidence" value="ECO:0007669"/>
    <property type="project" value="InterPro"/>
</dbReference>
<name>X6P129_RETFI</name>
<protein>
    <recommendedName>
        <fullName evidence="1">Caspase family p20 domain-containing protein</fullName>
    </recommendedName>
</protein>
<dbReference type="EMBL" id="ASPP01004617">
    <property type="protein sequence ID" value="ETO31911.1"/>
    <property type="molecule type" value="Genomic_DNA"/>
</dbReference>
<dbReference type="InterPro" id="IPR001309">
    <property type="entry name" value="Pept_C14_p20"/>
</dbReference>
<evidence type="ECO:0000313" key="2">
    <source>
        <dbReference type="EMBL" id="ETO31911.1"/>
    </source>
</evidence>
<gene>
    <name evidence="2" type="ORF">RFI_05206</name>
</gene>
<dbReference type="OrthoDB" id="6116485at2759"/>
<sequence length="123" mass="14194">MVINGHGDEDDILVTSEGYSIPINEIRSFFDCNRINSLKGCPKVFIIDVYRGNIVPQNTENIPIKRKNNTEQNNMHNDNVFLMIWSTTKGYQVLICHYSASMKNIIISKYKIGYPLSHMLREI</sequence>
<accession>X6P129</accession>
<dbReference type="SUPFAM" id="SSF52129">
    <property type="entry name" value="Caspase-like"/>
    <property type="match status" value="1"/>
</dbReference>
<proteinExistence type="predicted"/>
<dbReference type="AlphaFoldDB" id="X6P129"/>
<dbReference type="GO" id="GO:0006508">
    <property type="term" value="P:proteolysis"/>
    <property type="evidence" value="ECO:0007669"/>
    <property type="project" value="InterPro"/>
</dbReference>
<dbReference type="InterPro" id="IPR029030">
    <property type="entry name" value="Caspase-like_dom_sf"/>
</dbReference>
<dbReference type="Gene3D" id="3.40.50.1460">
    <property type="match status" value="1"/>
</dbReference>
<dbReference type="Proteomes" id="UP000023152">
    <property type="component" value="Unassembled WGS sequence"/>
</dbReference>
<reference evidence="2 3" key="1">
    <citation type="journal article" date="2013" name="Curr. Biol.">
        <title>The Genome of the Foraminiferan Reticulomyxa filosa.</title>
        <authorList>
            <person name="Glockner G."/>
            <person name="Hulsmann N."/>
            <person name="Schleicher M."/>
            <person name="Noegel A.A."/>
            <person name="Eichinger L."/>
            <person name="Gallinger C."/>
            <person name="Pawlowski J."/>
            <person name="Sierra R."/>
            <person name="Euteneuer U."/>
            <person name="Pillet L."/>
            <person name="Moustafa A."/>
            <person name="Platzer M."/>
            <person name="Groth M."/>
            <person name="Szafranski K."/>
            <person name="Schliwa M."/>
        </authorList>
    </citation>
    <scope>NUCLEOTIDE SEQUENCE [LARGE SCALE GENOMIC DNA]</scope>
</reference>
<dbReference type="Pfam" id="PF00656">
    <property type="entry name" value="Peptidase_C14"/>
    <property type="match status" value="1"/>
</dbReference>
<evidence type="ECO:0000259" key="1">
    <source>
        <dbReference type="PROSITE" id="PS50208"/>
    </source>
</evidence>